<dbReference type="Proteomes" id="UP001367508">
    <property type="component" value="Unassembled WGS sequence"/>
</dbReference>
<gene>
    <name evidence="1" type="ORF">VNO77_02463</name>
</gene>
<organism evidence="1 2">
    <name type="scientific">Canavalia gladiata</name>
    <name type="common">Sword bean</name>
    <name type="synonym">Dolichos gladiatus</name>
    <dbReference type="NCBI Taxonomy" id="3824"/>
    <lineage>
        <taxon>Eukaryota</taxon>
        <taxon>Viridiplantae</taxon>
        <taxon>Streptophyta</taxon>
        <taxon>Embryophyta</taxon>
        <taxon>Tracheophyta</taxon>
        <taxon>Spermatophyta</taxon>
        <taxon>Magnoliopsida</taxon>
        <taxon>eudicotyledons</taxon>
        <taxon>Gunneridae</taxon>
        <taxon>Pentapetalae</taxon>
        <taxon>rosids</taxon>
        <taxon>fabids</taxon>
        <taxon>Fabales</taxon>
        <taxon>Fabaceae</taxon>
        <taxon>Papilionoideae</taxon>
        <taxon>50 kb inversion clade</taxon>
        <taxon>NPAAA clade</taxon>
        <taxon>indigoferoid/millettioid clade</taxon>
        <taxon>Phaseoleae</taxon>
        <taxon>Canavalia</taxon>
    </lineage>
</organism>
<dbReference type="EMBL" id="JAYMYQ010000001">
    <property type="protein sequence ID" value="KAK7360468.1"/>
    <property type="molecule type" value="Genomic_DNA"/>
</dbReference>
<protein>
    <submittedName>
        <fullName evidence="1">Uncharacterized protein</fullName>
    </submittedName>
</protein>
<evidence type="ECO:0000313" key="1">
    <source>
        <dbReference type="EMBL" id="KAK7360468.1"/>
    </source>
</evidence>
<accession>A0AAN9RBB6</accession>
<name>A0AAN9RBB6_CANGL</name>
<dbReference type="AlphaFoldDB" id="A0AAN9RBB6"/>
<proteinExistence type="predicted"/>
<evidence type="ECO:0000313" key="2">
    <source>
        <dbReference type="Proteomes" id="UP001367508"/>
    </source>
</evidence>
<keyword evidence="2" id="KW-1185">Reference proteome</keyword>
<reference evidence="1 2" key="1">
    <citation type="submission" date="2024-01" db="EMBL/GenBank/DDBJ databases">
        <title>The genomes of 5 underutilized Papilionoideae crops provide insights into root nodulation and disease resistanc.</title>
        <authorList>
            <person name="Jiang F."/>
        </authorList>
    </citation>
    <scope>NUCLEOTIDE SEQUENCE [LARGE SCALE GENOMIC DNA]</scope>
    <source>
        <strain evidence="1">LVBAO_FW01</strain>
        <tissue evidence="1">Leaves</tissue>
    </source>
</reference>
<comment type="caution">
    <text evidence="1">The sequence shown here is derived from an EMBL/GenBank/DDBJ whole genome shotgun (WGS) entry which is preliminary data.</text>
</comment>
<sequence length="290" mass="32667">MGPRGAMRAPPTTCGSNFDIHSRQASQQERTNIHARRDLMELQAVILELKIKRRSYLPEPVTGRPFLLPKRPRAYPLLLSSAVFAIYPSSNERDVCDFFSNEGDAIFSGILPFFSLSVFSGFSPKARKKGPSLKASISINNLSKSFFHFRFAFFCLFPLFSDFQNDSGSVPYLNPLPNPLIFKRILISVLFFVGSCPVSVTTAYAISLLSSLVVVPKYLIKASLSNFILEISEECFTNAELVKLTNLKRSMSLRAPNRSWKSLKWHLCEQRNIIQSSLRESSALNPRKTT</sequence>